<dbReference type="PANTHER" id="PTHR36837">
    <property type="entry name" value="POLY(3-HYDROXYALKANOATE) POLYMERASE SUBUNIT PHAC"/>
    <property type="match status" value="1"/>
</dbReference>
<feature type="domain" description="AB hydrolase-1" evidence="4">
    <location>
        <begin position="187"/>
        <end position="431"/>
    </location>
</feature>
<name>A0A318KG23_9NOCA</name>
<evidence type="ECO:0000313" key="6">
    <source>
        <dbReference type="EMBL" id="PXX71779.1"/>
    </source>
</evidence>
<dbReference type="PANTHER" id="PTHR36837:SF5">
    <property type="entry name" value="POLY-3-HYDROXYBUTYRATE SYNTHASE"/>
    <property type="match status" value="1"/>
</dbReference>
<feature type="region of interest" description="Disordered" evidence="3">
    <location>
        <begin position="482"/>
        <end position="507"/>
    </location>
</feature>
<comment type="caution">
    <text evidence="6">The sequence shown here is derived from an EMBL/GenBank/DDBJ whole genome shotgun (WGS) entry which is preliminary data.</text>
</comment>
<keyword evidence="2" id="KW-0012">Acyltransferase</keyword>
<dbReference type="InterPro" id="IPR029058">
    <property type="entry name" value="AB_hydrolase_fold"/>
</dbReference>
<evidence type="ECO:0000256" key="1">
    <source>
        <dbReference type="ARBA" id="ARBA00022679"/>
    </source>
</evidence>
<feature type="domain" description="Poly-beta-hydroxybutyrate polymerase N-terminal" evidence="5">
    <location>
        <begin position="17"/>
        <end position="186"/>
    </location>
</feature>
<protein>
    <submittedName>
        <fullName evidence="6">Polyhydroxyalkanoate synthase</fullName>
    </submittedName>
</protein>
<accession>A0A318KG23</accession>
<dbReference type="SUPFAM" id="SSF53474">
    <property type="entry name" value="alpha/beta-Hydrolases"/>
    <property type="match status" value="1"/>
</dbReference>
<dbReference type="Gene3D" id="3.40.50.1820">
    <property type="entry name" value="alpha/beta hydrolase"/>
    <property type="match status" value="1"/>
</dbReference>
<evidence type="ECO:0000256" key="3">
    <source>
        <dbReference type="SAM" id="MobiDB-lite"/>
    </source>
</evidence>
<dbReference type="GO" id="GO:0016746">
    <property type="term" value="F:acyltransferase activity"/>
    <property type="evidence" value="ECO:0007669"/>
    <property type="project" value="UniProtKB-KW"/>
</dbReference>
<sequence length="507" mass="55617">MEPVADSTGTLLSDSARDPRFVDPAWTSNRYFRTLRLSYDLAAKAAGRAADALPLPAEDRRTVRSLTRLIADALAPPNALLGNPTALRKAARTRGRSLLRGAAHAIDDLQHNGGLPSLVDRTAFTVGRDLAITPGRVVFRNSLMELIQYEPRTATVYSIPLLCCPPWVNKFYIADLTPGRSFVRWALDHGHTVFMISYRNPQASQRDVGYDCYLRNSLLPALAAVRDITGAEEVNLFGACLGGLSALMLAAWSADTDRPRVRSVTALSTLTDFTDIRSEFGTGGTGWLLRVLGLPLMETLTYTRGVLSGRSLEVFFRLLRSDELIWSRMRASWLSGEAAPAYDILYWNCDTLSVPHRAQQFLLRNLCLDNAFARGTAELAGRRLDPDQVTQDLFVVAAHDDHLVPWTSAYRTVGLFPGDVRFHLASGGHIAAVLASPDSGASYWSGGPTGATDPEAWLAGATKYHDTWWRAWARWLADRAGSQRTPPPLGSHRHPAAEPAPGPYVLT</sequence>
<dbReference type="AlphaFoldDB" id="A0A318KG23"/>
<dbReference type="EMBL" id="QJKF01000001">
    <property type="protein sequence ID" value="PXX71779.1"/>
    <property type="molecule type" value="Genomic_DNA"/>
</dbReference>
<organism evidence="6 7">
    <name type="scientific">Nocardia tenerifensis</name>
    <dbReference type="NCBI Taxonomy" id="228006"/>
    <lineage>
        <taxon>Bacteria</taxon>
        <taxon>Bacillati</taxon>
        <taxon>Actinomycetota</taxon>
        <taxon>Actinomycetes</taxon>
        <taxon>Mycobacteriales</taxon>
        <taxon>Nocardiaceae</taxon>
        <taxon>Nocardia</taxon>
    </lineage>
</organism>
<evidence type="ECO:0000256" key="2">
    <source>
        <dbReference type="ARBA" id="ARBA00023315"/>
    </source>
</evidence>
<keyword evidence="1" id="KW-0808">Transferase</keyword>
<keyword evidence="7" id="KW-1185">Reference proteome</keyword>
<proteinExistence type="predicted"/>
<evidence type="ECO:0000259" key="5">
    <source>
        <dbReference type="Pfam" id="PF07167"/>
    </source>
</evidence>
<dbReference type="Pfam" id="PF07167">
    <property type="entry name" value="PhaC_N"/>
    <property type="match status" value="1"/>
</dbReference>
<dbReference type="GO" id="GO:0042619">
    <property type="term" value="P:poly-hydroxybutyrate biosynthetic process"/>
    <property type="evidence" value="ECO:0007669"/>
    <property type="project" value="InterPro"/>
</dbReference>
<evidence type="ECO:0000259" key="4">
    <source>
        <dbReference type="Pfam" id="PF00561"/>
    </source>
</evidence>
<dbReference type="InterPro" id="IPR000073">
    <property type="entry name" value="AB_hydrolase_1"/>
</dbReference>
<dbReference type="InterPro" id="IPR051321">
    <property type="entry name" value="PHA/PHB_synthase"/>
</dbReference>
<dbReference type="InterPro" id="IPR010941">
    <property type="entry name" value="PhaC_N"/>
</dbReference>
<reference evidence="6 7" key="1">
    <citation type="submission" date="2018-05" db="EMBL/GenBank/DDBJ databases">
        <title>Genomic Encyclopedia of Type Strains, Phase IV (KMG-IV): sequencing the most valuable type-strain genomes for metagenomic binning, comparative biology and taxonomic classification.</title>
        <authorList>
            <person name="Goeker M."/>
        </authorList>
    </citation>
    <scope>NUCLEOTIDE SEQUENCE [LARGE SCALE GENOMIC DNA]</scope>
    <source>
        <strain evidence="6 7">DSM 44704</strain>
    </source>
</reference>
<gene>
    <name evidence="6" type="ORF">DFR70_1011213</name>
</gene>
<dbReference type="RefSeq" id="WP_051186587.1">
    <property type="nucleotide sequence ID" value="NZ_QJKF01000001.1"/>
</dbReference>
<dbReference type="Pfam" id="PF00561">
    <property type="entry name" value="Abhydrolase_1"/>
    <property type="match status" value="1"/>
</dbReference>
<evidence type="ECO:0000313" key="7">
    <source>
        <dbReference type="Proteomes" id="UP000247569"/>
    </source>
</evidence>
<feature type="compositionally biased region" description="Pro residues" evidence="3">
    <location>
        <begin position="498"/>
        <end position="507"/>
    </location>
</feature>
<dbReference type="Proteomes" id="UP000247569">
    <property type="component" value="Unassembled WGS sequence"/>
</dbReference>